<organism evidence="2 3">
    <name type="scientific">Microcystis aeruginosa NIES-4325</name>
    <dbReference type="NCBI Taxonomy" id="2569534"/>
    <lineage>
        <taxon>Bacteria</taxon>
        <taxon>Bacillati</taxon>
        <taxon>Cyanobacteriota</taxon>
        <taxon>Cyanophyceae</taxon>
        <taxon>Oscillatoriophycideae</taxon>
        <taxon>Chroococcales</taxon>
        <taxon>Microcystaceae</taxon>
        <taxon>Microcystis</taxon>
    </lineage>
</organism>
<evidence type="ECO:0000259" key="1">
    <source>
        <dbReference type="Pfam" id="PF02371"/>
    </source>
</evidence>
<dbReference type="GO" id="GO:0003677">
    <property type="term" value="F:DNA binding"/>
    <property type="evidence" value="ECO:0007669"/>
    <property type="project" value="InterPro"/>
</dbReference>
<dbReference type="PANTHER" id="PTHR33055">
    <property type="entry name" value="TRANSPOSASE FOR INSERTION SEQUENCE ELEMENT IS1111A"/>
    <property type="match status" value="1"/>
</dbReference>
<feature type="domain" description="Transposase IS116/IS110/IS902 C-terminal" evidence="1">
    <location>
        <begin position="119"/>
        <end position="203"/>
    </location>
</feature>
<sequence length="277" mass="30543">MTDKSLKIESVLNNPFFAIEGANIKLGCVASDVLGVSGRAMLEAIVAGESSPEVVAALGQGTLRQKQDLLVEALSGRVRPHQQFILAQLLSLIDSIDETIAQLDQEIEEYCRPFAEAVELVDTMTGVARRTAEIIVAEIGTDMSRFPSAEHLAAWAGLAPGNYESGGKTLSASTRKGNRVLWTILVQSVHALARTKTYLAAQYRRLSLRRGKKRAAVAVAHSILVIADHLISRQQPYRDLGADYFDQQRPESVKKLLVKRLEKLRYQVNLEPVAFFF</sequence>
<dbReference type="Proteomes" id="UP000376575">
    <property type="component" value="Unassembled WGS sequence"/>
</dbReference>
<proteinExistence type="predicted"/>
<dbReference type="GO" id="GO:0006313">
    <property type="term" value="P:DNA transposition"/>
    <property type="evidence" value="ECO:0007669"/>
    <property type="project" value="InterPro"/>
</dbReference>
<reference evidence="2 3" key="1">
    <citation type="journal article" date="2019" name="FEMS Microbiol. Lett.">
        <title>A novel salt-tolerant genotype illuminates the sucrose gene evolution in freshwater bloom-forming cyanobacterium Microcystis aeruginosa.</title>
        <authorList>
            <person name="Tanabe Y."/>
            <person name="Yamaguchi H."/>
            <person name="Sano T."/>
            <person name="Kawachi M."/>
        </authorList>
    </citation>
    <scope>NUCLEOTIDE SEQUENCE [LARGE SCALE GENOMIC DNA]</scope>
    <source>
        <strain evidence="2 3">NIES-4325</strain>
    </source>
</reference>
<dbReference type="InterPro" id="IPR047650">
    <property type="entry name" value="Transpos_IS110"/>
</dbReference>
<gene>
    <name evidence="2" type="ORF">MiAbW_01216</name>
</gene>
<dbReference type="PANTHER" id="PTHR33055:SF15">
    <property type="entry name" value="TRANSPOSASE-RELATED"/>
    <property type="match status" value="1"/>
</dbReference>
<evidence type="ECO:0000313" key="2">
    <source>
        <dbReference type="EMBL" id="GEA26663.1"/>
    </source>
</evidence>
<dbReference type="Pfam" id="PF02371">
    <property type="entry name" value="Transposase_20"/>
    <property type="match status" value="1"/>
</dbReference>
<name>A0A5J4F6Q8_MICAE</name>
<comment type="caution">
    <text evidence="2">The sequence shown here is derived from an EMBL/GenBank/DDBJ whole genome shotgun (WGS) entry which is preliminary data.</text>
</comment>
<accession>A0A5J4F6Q8</accession>
<dbReference type="InterPro" id="IPR003346">
    <property type="entry name" value="Transposase_20"/>
</dbReference>
<dbReference type="GO" id="GO:0004803">
    <property type="term" value="F:transposase activity"/>
    <property type="evidence" value="ECO:0007669"/>
    <property type="project" value="InterPro"/>
</dbReference>
<protein>
    <recommendedName>
        <fullName evidence="1">Transposase IS116/IS110/IS902 C-terminal domain-containing protein</fullName>
    </recommendedName>
</protein>
<dbReference type="EMBL" id="BJKP01000008">
    <property type="protein sequence ID" value="GEA26663.1"/>
    <property type="molecule type" value="Genomic_DNA"/>
</dbReference>
<dbReference type="AlphaFoldDB" id="A0A5J4F6Q8"/>
<dbReference type="RefSeq" id="WP_238707204.1">
    <property type="nucleotide sequence ID" value="NZ_BJKP01000008.1"/>
</dbReference>
<evidence type="ECO:0000313" key="3">
    <source>
        <dbReference type="Proteomes" id="UP000376575"/>
    </source>
</evidence>